<dbReference type="Proteomes" id="UP000824469">
    <property type="component" value="Unassembled WGS sequence"/>
</dbReference>
<dbReference type="InterPro" id="IPR029058">
    <property type="entry name" value="AB_hydrolase_fold"/>
</dbReference>
<sequence length="356" mass="40191">MEKARGGLTRTMTVRADIVWSTMYGHSRATHMAAVEEMVNNYDCAPLVVEEIPGLIKVYSDRSVVWQVEPSIPAAEDKVLYKDDVFDEEIHLWTCLYLPKTKTKSRVPVFLHFHASEFCVLSPDSPAMHRMCHLWAAKLGVIIISVKYRLAPENRLPAAYHDSIAAFKWLEAMKKGGAVADPWLQSHSDFSKIFVMGESAVGNIVHHLGMWASAEAENGMEIKIKGMILLYPYFGGEDRMPSEEGGLSRFPLEYLDAFWRLALPVGSNKDHPFCNPVGKHSEDLDSGVSIPPMLFVVPGRDMLRDKQLQYCEFPKKKCVKEVEVVLLEDEDHGFIHVNVDGQSSVELHRCISDFIK</sequence>
<evidence type="ECO:0000259" key="1">
    <source>
        <dbReference type="Pfam" id="PF07859"/>
    </source>
</evidence>
<dbReference type="EMBL" id="JAHRHJ020000005">
    <property type="protein sequence ID" value="KAH9313840.1"/>
    <property type="molecule type" value="Genomic_DNA"/>
</dbReference>
<dbReference type="GO" id="GO:0016787">
    <property type="term" value="F:hydrolase activity"/>
    <property type="evidence" value="ECO:0007669"/>
    <property type="project" value="InterPro"/>
</dbReference>
<organism evidence="2 3">
    <name type="scientific">Taxus chinensis</name>
    <name type="common">Chinese yew</name>
    <name type="synonym">Taxus wallichiana var. chinensis</name>
    <dbReference type="NCBI Taxonomy" id="29808"/>
    <lineage>
        <taxon>Eukaryota</taxon>
        <taxon>Viridiplantae</taxon>
        <taxon>Streptophyta</taxon>
        <taxon>Embryophyta</taxon>
        <taxon>Tracheophyta</taxon>
        <taxon>Spermatophyta</taxon>
        <taxon>Pinopsida</taxon>
        <taxon>Pinidae</taxon>
        <taxon>Conifers II</taxon>
        <taxon>Cupressales</taxon>
        <taxon>Taxaceae</taxon>
        <taxon>Taxus</taxon>
    </lineage>
</organism>
<dbReference type="PANTHER" id="PTHR23024">
    <property type="entry name" value="ARYLACETAMIDE DEACETYLASE"/>
    <property type="match status" value="1"/>
</dbReference>
<dbReference type="InterPro" id="IPR013094">
    <property type="entry name" value="AB_hydrolase_3"/>
</dbReference>
<accession>A0AA38G153</accession>
<evidence type="ECO:0000313" key="2">
    <source>
        <dbReference type="EMBL" id="KAH9313840.1"/>
    </source>
</evidence>
<dbReference type="OMA" id="EMADTMW"/>
<reference evidence="2 3" key="1">
    <citation type="journal article" date="2021" name="Nat. Plants">
        <title>The Taxus genome provides insights into paclitaxel biosynthesis.</title>
        <authorList>
            <person name="Xiong X."/>
            <person name="Gou J."/>
            <person name="Liao Q."/>
            <person name="Li Y."/>
            <person name="Zhou Q."/>
            <person name="Bi G."/>
            <person name="Li C."/>
            <person name="Du R."/>
            <person name="Wang X."/>
            <person name="Sun T."/>
            <person name="Guo L."/>
            <person name="Liang H."/>
            <person name="Lu P."/>
            <person name="Wu Y."/>
            <person name="Zhang Z."/>
            <person name="Ro D.K."/>
            <person name="Shang Y."/>
            <person name="Huang S."/>
            <person name="Yan J."/>
        </authorList>
    </citation>
    <scope>NUCLEOTIDE SEQUENCE [LARGE SCALE GENOMIC DNA]</scope>
    <source>
        <strain evidence="2">Ta-2019</strain>
    </source>
</reference>
<dbReference type="AlphaFoldDB" id="A0AA38G153"/>
<dbReference type="SUPFAM" id="SSF53474">
    <property type="entry name" value="alpha/beta-Hydrolases"/>
    <property type="match status" value="1"/>
</dbReference>
<keyword evidence="3" id="KW-1185">Reference proteome</keyword>
<dbReference type="InterPro" id="IPR050466">
    <property type="entry name" value="Carboxylest/Gibb_receptor"/>
</dbReference>
<dbReference type="PANTHER" id="PTHR23024:SF635">
    <property type="entry name" value="OS07G0162700 PROTEIN"/>
    <property type="match status" value="1"/>
</dbReference>
<comment type="caution">
    <text evidence="2">The sequence shown here is derived from an EMBL/GenBank/DDBJ whole genome shotgun (WGS) entry which is preliminary data.</text>
</comment>
<evidence type="ECO:0000313" key="3">
    <source>
        <dbReference type="Proteomes" id="UP000824469"/>
    </source>
</evidence>
<feature type="domain" description="Alpha/beta hydrolase fold-3" evidence="1">
    <location>
        <begin position="111"/>
        <end position="335"/>
    </location>
</feature>
<proteinExistence type="predicted"/>
<name>A0AA38G153_TAXCH</name>
<protein>
    <recommendedName>
        <fullName evidence="1">Alpha/beta hydrolase fold-3 domain-containing protein</fullName>
    </recommendedName>
</protein>
<dbReference type="Gene3D" id="3.40.50.1820">
    <property type="entry name" value="alpha/beta hydrolase"/>
    <property type="match status" value="1"/>
</dbReference>
<gene>
    <name evidence="2" type="ORF">KI387_022467</name>
</gene>
<dbReference type="Pfam" id="PF07859">
    <property type="entry name" value="Abhydrolase_3"/>
    <property type="match status" value="1"/>
</dbReference>